<keyword evidence="3" id="KW-1185">Reference proteome</keyword>
<dbReference type="InterPro" id="IPR008775">
    <property type="entry name" value="Phytyl_CoA_dOase-like"/>
</dbReference>
<dbReference type="Pfam" id="PF05721">
    <property type="entry name" value="PhyH"/>
    <property type="match status" value="1"/>
</dbReference>
<keyword evidence="2" id="KW-0223">Dioxygenase</keyword>
<accession>A0ABT4ULM2</accession>
<keyword evidence="2" id="KW-0560">Oxidoreductase</keyword>
<organism evidence="2 3">
    <name type="scientific">Polluticaenibacter yanchengensis</name>
    <dbReference type="NCBI Taxonomy" id="3014562"/>
    <lineage>
        <taxon>Bacteria</taxon>
        <taxon>Pseudomonadati</taxon>
        <taxon>Bacteroidota</taxon>
        <taxon>Chitinophagia</taxon>
        <taxon>Chitinophagales</taxon>
        <taxon>Chitinophagaceae</taxon>
        <taxon>Polluticaenibacter</taxon>
    </lineage>
</organism>
<dbReference type="PANTHER" id="PTHR20883:SF48">
    <property type="entry name" value="ECTOINE DIOXYGENASE"/>
    <property type="match status" value="1"/>
</dbReference>
<evidence type="ECO:0000256" key="1">
    <source>
        <dbReference type="ARBA" id="ARBA00001954"/>
    </source>
</evidence>
<protein>
    <submittedName>
        <fullName evidence="2">Phytanoyl-CoA dioxygenase family protein</fullName>
    </submittedName>
</protein>
<comment type="caution">
    <text evidence="2">The sequence shown here is derived from an EMBL/GenBank/DDBJ whole genome shotgun (WGS) entry which is preliminary data.</text>
</comment>
<dbReference type="Gene3D" id="2.60.120.620">
    <property type="entry name" value="q2cbj1_9rhob like domain"/>
    <property type="match status" value="1"/>
</dbReference>
<dbReference type="RefSeq" id="WP_407031547.1">
    <property type="nucleotide sequence ID" value="NZ_JAQGEF010000011.1"/>
</dbReference>
<dbReference type="Proteomes" id="UP001210231">
    <property type="component" value="Unassembled WGS sequence"/>
</dbReference>
<evidence type="ECO:0000313" key="2">
    <source>
        <dbReference type="EMBL" id="MDA3615222.1"/>
    </source>
</evidence>
<dbReference type="EMBL" id="JAQGEF010000011">
    <property type="protein sequence ID" value="MDA3615222.1"/>
    <property type="molecule type" value="Genomic_DNA"/>
</dbReference>
<name>A0ABT4ULM2_9BACT</name>
<reference evidence="2 3" key="1">
    <citation type="submission" date="2022-12" db="EMBL/GenBank/DDBJ databases">
        <title>Chitinophagaceae gen. sp. nov., a new member of the family Chitinophagaceae, isolated from soil in a chemical factory.</title>
        <authorList>
            <person name="Ke Z."/>
        </authorList>
    </citation>
    <scope>NUCLEOTIDE SEQUENCE [LARGE SCALE GENOMIC DNA]</scope>
    <source>
        <strain evidence="2 3">LY-5</strain>
    </source>
</reference>
<dbReference type="SUPFAM" id="SSF51197">
    <property type="entry name" value="Clavaminate synthase-like"/>
    <property type="match status" value="1"/>
</dbReference>
<dbReference type="GO" id="GO:0051213">
    <property type="term" value="F:dioxygenase activity"/>
    <property type="evidence" value="ECO:0007669"/>
    <property type="project" value="UniProtKB-KW"/>
</dbReference>
<comment type="cofactor">
    <cofactor evidence="1">
        <name>Fe(2+)</name>
        <dbReference type="ChEBI" id="CHEBI:29033"/>
    </cofactor>
</comment>
<evidence type="ECO:0000313" key="3">
    <source>
        <dbReference type="Proteomes" id="UP001210231"/>
    </source>
</evidence>
<dbReference type="PANTHER" id="PTHR20883">
    <property type="entry name" value="PHYTANOYL-COA DIOXYGENASE DOMAIN CONTAINING 1"/>
    <property type="match status" value="1"/>
</dbReference>
<gene>
    <name evidence="2" type="ORF">O3P16_10420</name>
</gene>
<proteinExistence type="predicted"/>
<sequence length="246" mass="28363">MALNTTFAHDILQPGFTVINGIYSPEEINNIISLIEAADNSAETFRKTSDLFAIRQFLKEVPGTYNLVFNSKLKAVIQQLFGNDYFVVKSIYFDKPGSSNWYVPYHQDLTISVDKKQSFEGFSNWTTKQNQYAVQPPIEILENNFTVRIHLDDTDENNGALKVIEKSHLKGIYRPETIDWQNEKETLCRVEKGGIMIMRPLLLHRSGRTNNHKKRRVIHIEFSNSELPDDLRWAERMNETKGAPLA</sequence>